<feature type="region of interest" description="Disordered" evidence="4">
    <location>
        <begin position="570"/>
        <end position="667"/>
    </location>
</feature>
<dbReference type="Pfam" id="PF00612">
    <property type="entry name" value="IQ"/>
    <property type="match status" value="1"/>
</dbReference>
<dbReference type="EMBL" id="OZ019895">
    <property type="protein sequence ID" value="CAK9219488.1"/>
    <property type="molecule type" value="Genomic_DNA"/>
</dbReference>
<accession>A0ABP0UDK0</accession>
<dbReference type="Pfam" id="PF13178">
    <property type="entry name" value="DUF4005"/>
    <property type="match status" value="1"/>
</dbReference>
<feature type="compositionally biased region" description="Basic and acidic residues" evidence="4">
    <location>
        <begin position="634"/>
        <end position="653"/>
    </location>
</feature>
<protein>
    <recommendedName>
        <fullName evidence="5">DUF4005 domain-containing protein</fullName>
    </recommendedName>
</protein>
<sequence>MGKPHKSVGWFKAVKKAFRSPSKEKADNKDDTAKKINAGDKCATIPASPMAPLQEPTPLPLPSPKKGSFSEAEPQQEKKLHVAVVEAATDPPVIVDNYNEEVEHKEESLVAADAGQEGINSSNGDHCEEEEEVWNEEHFGSPAAEATVTTIEQRFGGLVALKALVRLQALVRGHIVRKEAATTLRTIQALVRVQALIRGHQVRLSKEGQRVQDRLLQHRQLSSRPNKLSEGCWDASTGSVQDSVAKTQSREVGARKRERAMAYAFSKQLKHGTPNPTSLSVDCDSDQPHWGWSWLERWTAARPWQNHHFSDQEYCQTLSPGKFSGDSRQEVESGSVTEAKDGECLQAEPFNSQIISQNPVQESLLKSVPFPLQTPPFVLPPSATDSLVVPKPWLPVVDVMQLPPVIYNEVEDSQLEAYTPEDPLSPDAASFPTRVPPSLSALDESTPVPLSPLASEDSLHMPSSTTVEAQLSSNFPGVSSPKEVNGVAKHAKLDVPTSFESPDLLTLKDGYEHEQQGRTGKMSLKQAPTGNRKSEIGLNNTLNDEKLGEGVDHAVPTSFKSTTSRYMTATESAKAKFRSHSNPKSRNPEEMEMPIKPQRRLSQGGNQFGKANSPSTTTWNQSMKTSQANPKGRMWNEKFEGDIGTKSPNRRDSYGGGAAAQQGIRWR</sequence>
<evidence type="ECO:0000313" key="7">
    <source>
        <dbReference type="Proteomes" id="UP001497512"/>
    </source>
</evidence>
<evidence type="ECO:0000256" key="4">
    <source>
        <dbReference type="SAM" id="MobiDB-lite"/>
    </source>
</evidence>
<feature type="region of interest" description="Disordered" evidence="4">
    <location>
        <begin position="418"/>
        <end position="464"/>
    </location>
</feature>
<reference evidence="6" key="1">
    <citation type="submission" date="2024-02" db="EMBL/GenBank/DDBJ databases">
        <authorList>
            <consortium name="ELIXIR-Norway"/>
            <consortium name="Elixir Norway"/>
        </authorList>
    </citation>
    <scope>NUCLEOTIDE SEQUENCE</scope>
</reference>
<evidence type="ECO:0000313" key="6">
    <source>
        <dbReference type="EMBL" id="CAK9219488.1"/>
    </source>
</evidence>
<dbReference type="InterPro" id="IPR000048">
    <property type="entry name" value="IQ_motif_EF-hand-BS"/>
</dbReference>
<evidence type="ECO:0000256" key="1">
    <source>
        <dbReference type="ARBA" id="ARBA00022860"/>
    </source>
</evidence>
<dbReference type="Proteomes" id="UP001497512">
    <property type="component" value="Chromosome 3"/>
</dbReference>
<gene>
    <name evidence="6" type="ORF">CSSPTR1EN2_LOCUS14557</name>
</gene>
<feature type="domain" description="DUF4005" evidence="5">
    <location>
        <begin position="557"/>
        <end position="615"/>
    </location>
</feature>
<feature type="compositionally biased region" description="Polar residues" evidence="4">
    <location>
        <begin position="600"/>
        <end position="629"/>
    </location>
</feature>
<evidence type="ECO:0000256" key="3">
    <source>
        <dbReference type="ARBA" id="ARBA00024378"/>
    </source>
</evidence>
<comment type="similarity">
    <text evidence="2">Belongs to the IQD family.</text>
</comment>
<proteinExistence type="inferred from homology"/>
<dbReference type="PANTHER" id="PTHR32295:SF6">
    <property type="entry name" value="PROTEIN IQ-DOMAIN 18"/>
    <property type="match status" value="1"/>
</dbReference>
<dbReference type="PROSITE" id="PS50096">
    <property type="entry name" value="IQ"/>
    <property type="match status" value="2"/>
</dbReference>
<comment type="subunit">
    <text evidence="3">Binds to multiple calmodulin (CaM) in the presence of Ca(2+) and CaM-like proteins.</text>
</comment>
<organism evidence="6 7">
    <name type="scientific">Sphagnum troendelagicum</name>
    <dbReference type="NCBI Taxonomy" id="128251"/>
    <lineage>
        <taxon>Eukaryota</taxon>
        <taxon>Viridiplantae</taxon>
        <taxon>Streptophyta</taxon>
        <taxon>Embryophyta</taxon>
        <taxon>Bryophyta</taxon>
        <taxon>Sphagnophytina</taxon>
        <taxon>Sphagnopsida</taxon>
        <taxon>Sphagnales</taxon>
        <taxon>Sphagnaceae</taxon>
        <taxon>Sphagnum</taxon>
    </lineage>
</organism>
<keyword evidence="1" id="KW-0112">Calmodulin-binding</keyword>
<evidence type="ECO:0000259" key="5">
    <source>
        <dbReference type="Pfam" id="PF13178"/>
    </source>
</evidence>
<dbReference type="PANTHER" id="PTHR32295">
    <property type="entry name" value="IQ-DOMAIN 5-RELATED"/>
    <property type="match status" value="1"/>
</dbReference>
<evidence type="ECO:0000256" key="2">
    <source>
        <dbReference type="ARBA" id="ARBA00024341"/>
    </source>
</evidence>
<feature type="compositionally biased region" description="Basic and acidic residues" evidence="4">
    <location>
        <begin position="21"/>
        <end position="38"/>
    </location>
</feature>
<name>A0ABP0UDK0_9BRYO</name>
<dbReference type="InterPro" id="IPR025064">
    <property type="entry name" value="DUF4005"/>
</dbReference>
<feature type="region of interest" description="Disordered" evidence="4">
    <location>
        <begin position="514"/>
        <end position="545"/>
    </location>
</feature>
<keyword evidence="7" id="KW-1185">Reference proteome</keyword>
<feature type="compositionally biased region" description="Polar residues" evidence="4">
    <location>
        <begin position="526"/>
        <end position="542"/>
    </location>
</feature>
<feature type="region of interest" description="Disordered" evidence="4">
    <location>
        <begin position="19"/>
        <end position="75"/>
    </location>
</feature>